<reference evidence="1" key="1">
    <citation type="submission" date="2017-02" db="UniProtKB">
        <authorList>
            <consortium name="WormBaseParasite"/>
        </authorList>
    </citation>
    <scope>IDENTIFICATION</scope>
</reference>
<protein>
    <submittedName>
        <fullName evidence="1">Recep_L_domain domain-containing protein</fullName>
    </submittedName>
</protein>
<dbReference type="WBParaSite" id="BTMF_0000809301-mRNA-1">
    <property type="protein sequence ID" value="BTMF_0000809301-mRNA-1"/>
    <property type="gene ID" value="BTMF_0000809301"/>
</dbReference>
<organism evidence="1">
    <name type="scientific">Brugia timori</name>
    <dbReference type="NCBI Taxonomy" id="42155"/>
    <lineage>
        <taxon>Eukaryota</taxon>
        <taxon>Metazoa</taxon>
        <taxon>Ecdysozoa</taxon>
        <taxon>Nematoda</taxon>
        <taxon>Chromadorea</taxon>
        <taxon>Rhabditida</taxon>
        <taxon>Spirurina</taxon>
        <taxon>Spiruromorpha</taxon>
        <taxon>Filarioidea</taxon>
        <taxon>Onchocercidae</taxon>
        <taxon>Brugia</taxon>
    </lineage>
</organism>
<dbReference type="AlphaFoldDB" id="A0A0R3QKF4"/>
<evidence type="ECO:0000313" key="1">
    <source>
        <dbReference type="WBParaSite" id="BTMF_0000809301-mRNA-1"/>
    </source>
</evidence>
<accession>A0A0R3QKF4</accession>
<proteinExistence type="predicted"/>
<name>A0A0R3QKF4_9BILA</name>
<sequence>LCRMNWAGQSLVEVVNVFDVFAMNLVHISKSRKKILTVNGLLLYQAHQVRLKWHSFCSSNGNL</sequence>